<evidence type="ECO:0000313" key="2">
    <source>
        <dbReference type="Proteomes" id="UP000318681"/>
    </source>
</evidence>
<organism evidence="1 2">
    <name type="scientific">Alterirhizorhabdus solaris</name>
    <dbReference type="NCBI Taxonomy" id="2529389"/>
    <lineage>
        <taxon>Bacteria</taxon>
        <taxon>Pseudomonadati</taxon>
        <taxon>Pseudomonadota</taxon>
        <taxon>Alphaproteobacteria</taxon>
        <taxon>Sphingomonadales</taxon>
        <taxon>Rhizorhabdaceae</taxon>
        <taxon>Alterirhizorhabdus</taxon>
    </lineage>
</organism>
<dbReference type="Proteomes" id="UP000318681">
    <property type="component" value="Unassembled WGS sequence"/>
</dbReference>
<accession>A0A558R9V1</accession>
<dbReference type="RefSeq" id="WP_145148872.1">
    <property type="nucleotide sequence ID" value="NZ_VNIM01000013.1"/>
</dbReference>
<evidence type="ECO:0000313" key="1">
    <source>
        <dbReference type="EMBL" id="TVV76155.1"/>
    </source>
</evidence>
<dbReference type="AlphaFoldDB" id="A0A558R9V1"/>
<dbReference type="EMBL" id="VNIM01000013">
    <property type="protein sequence ID" value="TVV76155.1"/>
    <property type="molecule type" value="Genomic_DNA"/>
</dbReference>
<proteinExistence type="predicted"/>
<comment type="caution">
    <text evidence="1">The sequence shown here is derived from an EMBL/GenBank/DDBJ whole genome shotgun (WGS) entry which is preliminary data.</text>
</comment>
<sequence>MEDNRVWEFESSLWTADADHYRESIDPAVVMVVPQPPYALTGEQAVEAVIATPRWTKVDLTERRVSRPQEGLIAVGYHVRAERDGVEPYEAWCTSTYRWLSHDNWKVVQHQQTPVVSG</sequence>
<gene>
    <name evidence="1" type="ORF">FOY91_05310</name>
</gene>
<protein>
    <submittedName>
        <fullName evidence="1">DUF4440 domain-containing protein</fullName>
    </submittedName>
</protein>
<name>A0A558R9V1_9SPHN</name>
<keyword evidence="2" id="KW-1185">Reference proteome</keyword>
<dbReference type="InterPro" id="IPR032710">
    <property type="entry name" value="NTF2-like_dom_sf"/>
</dbReference>
<dbReference type="OrthoDB" id="667202at2"/>
<reference evidence="1 2" key="1">
    <citation type="submission" date="2019-07" db="EMBL/GenBank/DDBJ databases">
        <title>Sphingomonas solaris sp. nov., isolated from a solar panel from Boston, Massachusetts.</title>
        <authorList>
            <person name="Tanner K."/>
            <person name="Pascual J."/>
            <person name="Mancuso C."/>
            <person name="Pereto J."/>
            <person name="Khalil A."/>
            <person name="Vilanova C."/>
        </authorList>
    </citation>
    <scope>NUCLEOTIDE SEQUENCE [LARGE SCALE GENOMIC DNA]</scope>
    <source>
        <strain evidence="1 2">R4DWN</strain>
    </source>
</reference>
<dbReference type="Gene3D" id="3.10.450.50">
    <property type="match status" value="1"/>
</dbReference>
<dbReference type="SUPFAM" id="SSF54427">
    <property type="entry name" value="NTF2-like"/>
    <property type="match status" value="1"/>
</dbReference>